<evidence type="ECO:0000313" key="2">
    <source>
        <dbReference type="EMBL" id="OMJ67224.1"/>
    </source>
</evidence>
<keyword evidence="3" id="KW-1185">Reference proteome</keyword>
<organism evidence="2 3">
    <name type="scientific">Stentor coeruleus</name>
    <dbReference type="NCBI Taxonomy" id="5963"/>
    <lineage>
        <taxon>Eukaryota</taxon>
        <taxon>Sar</taxon>
        <taxon>Alveolata</taxon>
        <taxon>Ciliophora</taxon>
        <taxon>Postciliodesmatophora</taxon>
        <taxon>Heterotrichea</taxon>
        <taxon>Heterotrichida</taxon>
        <taxon>Stentoridae</taxon>
        <taxon>Stentor</taxon>
    </lineage>
</organism>
<name>A0A1R2ARS4_9CILI</name>
<feature type="compositionally biased region" description="Basic and acidic residues" evidence="1">
    <location>
        <begin position="32"/>
        <end position="43"/>
    </location>
</feature>
<reference evidence="2 3" key="1">
    <citation type="submission" date="2016-11" db="EMBL/GenBank/DDBJ databases">
        <title>The macronuclear genome of Stentor coeruleus: a giant cell with tiny introns.</title>
        <authorList>
            <person name="Slabodnick M."/>
            <person name="Ruby J.G."/>
            <person name="Reiff S.B."/>
            <person name="Swart E.C."/>
            <person name="Gosai S."/>
            <person name="Prabakaran S."/>
            <person name="Witkowska E."/>
            <person name="Larue G.E."/>
            <person name="Fisher S."/>
            <person name="Freeman R.M."/>
            <person name="Gunawardena J."/>
            <person name="Chu W."/>
            <person name="Stover N.A."/>
            <person name="Gregory B.D."/>
            <person name="Nowacki M."/>
            <person name="Derisi J."/>
            <person name="Roy S.W."/>
            <person name="Marshall W.F."/>
            <person name="Sood P."/>
        </authorList>
    </citation>
    <scope>NUCLEOTIDE SEQUENCE [LARGE SCALE GENOMIC DNA]</scope>
    <source>
        <strain evidence="2">WM001</strain>
    </source>
</reference>
<comment type="caution">
    <text evidence="2">The sequence shown here is derived from an EMBL/GenBank/DDBJ whole genome shotgun (WGS) entry which is preliminary data.</text>
</comment>
<evidence type="ECO:0000256" key="1">
    <source>
        <dbReference type="SAM" id="MobiDB-lite"/>
    </source>
</evidence>
<dbReference type="AlphaFoldDB" id="A0A1R2ARS4"/>
<protein>
    <submittedName>
        <fullName evidence="2">Uncharacterized protein</fullName>
    </submittedName>
</protein>
<accession>A0A1R2ARS4</accession>
<feature type="region of interest" description="Disordered" evidence="1">
    <location>
        <begin position="32"/>
        <end position="53"/>
    </location>
</feature>
<evidence type="ECO:0000313" key="3">
    <source>
        <dbReference type="Proteomes" id="UP000187209"/>
    </source>
</evidence>
<dbReference type="Proteomes" id="UP000187209">
    <property type="component" value="Unassembled WGS sequence"/>
</dbReference>
<gene>
    <name evidence="2" type="ORF">SteCoe_35667</name>
</gene>
<sequence>MGQKHVRFLIKENEPNPSFSFKLARKKNEKNEFRHIENPKNDSEDSVPYPSSLSDLYEDSDSFPNRKVKIKRYKGAKTWKHSRNFKEKIKKFEKQEYNLVRSFTEHRVKFESNIPDLDENLDFKSKVKMFEKNESRICLLRSRKDWDRQENRMNASLSLKKKYKKQNSGISTMQSFRSVLIANIPDD</sequence>
<proteinExistence type="predicted"/>
<dbReference type="EMBL" id="MPUH01001541">
    <property type="protein sequence ID" value="OMJ67224.1"/>
    <property type="molecule type" value="Genomic_DNA"/>
</dbReference>